<feature type="chain" id="PRO_5015157591" description="Inverse autotransporter beta-domain domain-containing protein" evidence="1">
    <location>
        <begin position="19"/>
        <end position="410"/>
    </location>
</feature>
<accession>A0A2P5TKC0</accession>
<feature type="domain" description="Inverse autotransporter beta-domain" evidence="2">
    <location>
        <begin position="219"/>
        <end position="378"/>
    </location>
</feature>
<evidence type="ECO:0000313" key="4">
    <source>
        <dbReference type="Proteomes" id="UP000242231"/>
    </source>
</evidence>
<dbReference type="InterPro" id="IPR024519">
    <property type="entry name" value="IAT_beta"/>
</dbReference>
<dbReference type="InterPro" id="IPR038177">
    <property type="entry name" value="IAT_beta_sf"/>
</dbReference>
<dbReference type="EMBL" id="MPZM01000029">
    <property type="protein sequence ID" value="PPL15571.1"/>
    <property type="molecule type" value="Genomic_DNA"/>
</dbReference>
<gene>
    <name evidence="3" type="ORF">UN63_12075</name>
</gene>
<organism evidence="3 4">
    <name type="scientific">Oceanisphaera arctica</name>
    <dbReference type="NCBI Taxonomy" id="641510"/>
    <lineage>
        <taxon>Bacteria</taxon>
        <taxon>Pseudomonadati</taxon>
        <taxon>Pseudomonadota</taxon>
        <taxon>Gammaproteobacteria</taxon>
        <taxon>Aeromonadales</taxon>
        <taxon>Aeromonadaceae</taxon>
        <taxon>Oceanisphaera</taxon>
    </lineage>
</organism>
<dbReference type="AlphaFoldDB" id="A0A2P5TKC0"/>
<dbReference type="Pfam" id="PF11924">
    <property type="entry name" value="IAT_beta"/>
    <property type="match status" value="1"/>
</dbReference>
<comment type="caution">
    <text evidence="3">The sequence shown here is derived from an EMBL/GenBank/DDBJ whole genome shotgun (WGS) entry which is preliminary data.</text>
</comment>
<reference evidence="4" key="1">
    <citation type="submission" date="2016-11" db="EMBL/GenBank/DDBJ databases">
        <authorList>
            <person name="Sisinthy S."/>
            <person name="Ara S."/>
            <person name="Gundlapally S.R."/>
        </authorList>
    </citation>
    <scope>NUCLEOTIDE SEQUENCE [LARGE SCALE GENOMIC DNA]</scope>
    <source>
        <strain evidence="4">V1-41</strain>
    </source>
</reference>
<evidence type="ECO:0000256" key="1">
    <source>
        <dbReference type="SAM" id="SignalP"/>
    </source>
</evidence>
<protein>
    <recommendedName>
        <fullName evidence="2">Inverse autotransporter beta-domain domain-containing protein</fullName>
    </recommendedName>
</protein>
<keyword evidence="4" id="KW-1185">Reference proteome</keyword>
<dbReference type="Gene3D" id="2.40.160.160">
    <property type="entry name" value="Inverse autotransporter, beta-domain"/>
    <property type="match status" value="1"/>
</dbReference>
<feature type="signal peptide" evidence="1">
    <location>
        <begin position="1"/>
        <end position="18"/>
    </location>
</feature>
<evidence type="ECO:0000313" key="3">
    <source>
        <dbReference type="EMBL" id="PPL15571.1"/>
    </source>
</evidence>
<dbReference type="RefSeq" id="WP_104487005.1">
    <property type="nucleotide sequence ID" value="NZ_BMYB01000020.1"/>
</dbReference>
<keyword evidence="1" id="KW-0732">Signal</keyword>
<dbReference type="OrthoDB" id="5597173at2"/>
<dbReference type="Proteomes" id="UP000242231">
    <property type="component" value="Unassembled WGS sequence"/>
</dbReference>
<sequence length="410" mass="47142">MRYFLLLMSLCFSMLARASGSLMVMHQVLPGENRLSLAARFQLTERQLRLNFNNERFMAPLATGDWIWVPDRPPLPPTLTAKKPAAQPKMPVASRTATTSSRPSMPVVINTPVELPRLGPPDPDLAPKTDRILLTIATAARAAATDQLDQFVEQQGTSLADDTLLFGSRQLSELPWLNPEQWNWDYQLPLFDKEPLLSSRMALPVMPHWQGELGLDYRDERLTYQAGLHFEQAFTDEISGHLEPVMDYQATWEHRRGGLLMFLNHRDWTFGAGQYRALSGWQQQAGRLERPASGRLWFGEGRLGFVPGLSVSGRYYQWQGRQLSLYGSGDKYKAALSRQWSLNYSPWRIFRLQSSLLSNSQDKFESRFRLGIDLPLGMAPGQWWESLMEKPRYDRYRPLQHHKVMVLEHR</sequence>
<evidence type="ECO:0000259" key="2">
    <source>
        <dbReference type="Pfam" id="PF11924"/>
    </source>
</evidence>
<name>A0A2P5TKC0_9GAMM</name>
<proteinExistence type="predicted"/>